<keyword evidence="16" id="KW-0675">Receptor</keyword>
<evidence type="ECO:0000256" key="9">
    <source>
        <dbReference type="ARBA" id="ARBA00022729"/>
    </source>
</evidence>
<comment type="caution">
    <text evidence="24">The sequence shown here is derived from an EMBL/GenBank/DDBJ whole genome shotgun (WGS) entry which is preliminary data.</text>
</comment>
<evidence type="ECO:0000256" key="16">
    <source>
        <dbReference type="ARBA" id="ARBA00023170"/>
    </source>
</evidence>
<evidence type="ECO:0000256" key="1">
    <source>
        <dbReference type="ARBA" id="ARBA00004251"/>
    </source>
</evidence>
<dbReference type="SUPFAM" id="SSF56112">
    <property type="entry name" value="Protein kinase-like (PK-like)"/>
    <property type="match status" value="1"/>
</dbReference>
<keyword evidence="15 21" id="KW-0472">Membrane</keyword>
<dbReference type="CDD" id="cd06899">
    <property type="entry name" value="lectin_legume_LecRK_Arcelin_ConA"/>
    <property type="match status" value="1"/>
</dbReference>
<evidence type="ECO:0000313" key="24">
    <source>
        <dbReference type="EMBL" id="MQL70450.1"/>
    </source>
</evidence>
<dbReference type="PROSITE" id="PS00107">
    <property type="entry name" value="PROTEIN_KINASE_ATP"/>
    <property type="match status" value="1"/>
</dbReference>
<evidence type="ECO:0000256" key="13">
    <source>
        <dbReference type="ARBA" id="ARBA00022840"/>
    </source>
</evidence>
<evidence type="ECO:0000256" key="15">
    <source>
        <dbReference type="ARBA" id="ARBA00023136"/>
    </source>
</evidence>
<evidence type="ECO:0000259" key="23">
    <source>
        <dbReference type="PROSITE" id="PS50011"/>
    </source>
</evidence>
<dbReference type="GO" id="GO:0004674">
    <property type="term" value="F:protein serine/threonine kinase activity"/>
    <property type="evidence" value="ECO:0007669"/>
    <property type="project" value="UniProtKB-KW"/>
</dbReference>
<dbReference type="InterPro" id="IPR008271">
    <property type="entry name" value="Ser/Thr_kinase_AS"/>
</dbReference>
<dbReference type="InterPro" id="IPR001220">
    <property type="entry name" value="Legume_lectin_dom"/>
</dbReference>
<dbReference type="GO" id="GO:0005886">
    <property type="term" value="C:plasma membrane"/>
    <property type="evidence" value="ECO:0007669"/>
    <property type="project" value="UniProtKB-SubCell"/>
</dbReference>
<name>A0A843TMD8_COLES</name>
<dbReference type="Proteomes" id="UP000652761">
    <property type="component" value="Unassembled WGS sequence"/>
</dbReference>
<gene>
    <name evidence="24" type="ORF">Taro_002768</name>
</gene>
<dbReference type="InterPro" id="IPR050528">
    <property type="entry name" value="L-type_Lectin-RKs"/>
</dbReference>
<keyword evidence="11 20" id="KW-0547">Nucleotide-binding</keyword>
<evidence type="ECO:0000256" key="10">
    <source>
        <dbReference type="ARBA" id="ARBA00022734"/>
    </source>
</evidence>
<evidence type="ECO:0000256" key="20">
    <source>
        <dbReference type="PROSITE-ProRule" id="PRU10141"/>
    </source>
</evidence>
<evidence type="ECO:0000256" key="8">
    <source>
        <dbReference type="ARBA" id="ARBA00022692"/>
    </source>
</evidence>
<dbReference type="PROSITE" id="PS50011">
    <property type="entry name" value="PROTEIN_KINASE_DOM"/>
    <property type="match status" value="1"/>
</dbReference>
<dbReference type="PROSITE" id="PS00307">
    <property type="entry name" value="LECTIN_LEGUME_BETA"/>
    <property type="match status" value="1"/>
</dbReference>
<dbReference type="Gene3D" id="1.10.510.10">
    <property type="entry name" value="Transferase(Phosphotransferase) domain 1"/>
    <property type="match status" value="1"/>
</dbReference>
<dbReference type="SMART" id="SM00220">
    <property type="entry name" value="S_TKc"/>
    <property type="match status" value="1"/>
</dbReference>
<evidence type="ECO:0000313" key="25">
    <source>
        <dbReference type="Proteomes" id="UP000652761"/>
    </source>
</evidence>
<dbReference type="Pfam" id="PF00139">
    <property type="entry name" value="Lectin_legB"/>
    <property type="match status" value="1"/>
</dbReference>
<keyword evidence="12" id="KW-0418">Kinase</keyword>
<dbReference type="FunFam" id="3.30.200.20:FF:000112">
    <property type="entry name" value="Lectin-domain containing receptor kinase A4.3"/>
    <property type="match status" value="1"/>
</dbReference>
<evidence type="ECO:0000256" key="11">
    <source>
        <dbReference type="ARBA" id="ARBA00022741"/>
    </source>
</evidence>
<dbReference type="EMBL" id="NMUH01000068">
    <property type="protein sequence ID" value="MQL70450.1"/>
    <property type="molecule type" value="Genomic_DNA"/>
</dbReference>
<keyword evidence="5" id="KW-1003">Cell membrane</keyword>
<evidence type="ECO:0000256" key="17">
    <source>
        <dbReference type="ARBA" id="ARBA00023180"/>
    </source>
</evidence>
<dbReference type="PROSITE" id="PS00108">
    <property type="entry name" value="PROTEIN_KINASE_ST"/>
    <property type="match status" value="1"/>
</dbReference>
<dbReference type="SUPFAM" id="SSF49899">
    <property type="entry name" value="Concanavalin A-like lectins/glucanases"/>
    <property type="match status" value="1"/>
</dbReference>
<dbReference type="SMR" id="A0A843TMD8"/>
<evidence type="ECO:0000256" key="18">
    <source>
        <dbReference type="ARBA" id="ARBA00048659"/>
    </source>
</evidence>
<comment type="subcellular location">
    <subcellularLocation>
        <location evidence="1">Cell membrane</location>
        <topology evidence="1">Single-pass type I membrane protein</topology>
    </subcellularLocation>
</comment>
<comment type="similarity">
    <text evidence="2">In the N-terminal section; belongs to the leguminous lectin family.</text>
</comment>
<keyword evidence="9 22" id="KW-0732">Signal</keyword>
<evidence type="ECO:0000256" key="22">
    <source>
        <dbReference type="SAM" id="SignalP"/>
    </source>
</evidence>
<evidence type="ECO:0000256" key="14">
    <source>
        <dbReference type="ARBA" id="ARBA00022989"/>
    </source>
</evidence>
<sequence>MVLRFLIFFFLLELAVSNNEDFLFNGFRSANLSLDGTAEITSDGLLRLTNSTKLLKGHAFYPAPIRFKRSPAGKALSFSTTFAFGIISEYSQLSGNGIAFVISPSSNLTANTGSQYLGILSPRTNGDATNHLVAVELDTIYNPDFQDINDNHVGIDVNNMTSIAAKTASYYVNGSNEFRNLTLISGERMQVWVDYDGDGMQLNVTLGLLGLTKPSIPLLSASLNLTDVIHEQMYVGFSSSTGSFLSSHYILGWSFKMNGVARPLVDLPSLPRRTSHSRLALALWLSLGAVLLLLVLIAAGVSVVVRKIKFSELLEDWEVDYGPHRFSYKDLYDATKGFKDKGLLGVGGFGRVYRGVIPGSKIEVAVKKVSHQSRQGMKEFIAEIVSIGRLRHRNLVQLLGYCRRKGEFLLVYDYMPNGSLDKLLFNQARPGMTWNQRFNIIKGVASGLLYLHEEWEKVVIHRDVKASNVLLDGELNGRLGDFGLARLYDHGNDPRTTHVVGTMGYLAPELPRTGKATKLTDVFAFGALLLEVACGRRPIEHQAQGDEVVLLAWALRNWRRGAIIDCADPKLRGQYDAEELDLVLKLGLLCSHPVPANRPTMRQVMQYLDGDVPLPELSTIYLDASVVEVLQNEMSDCYSMSSPSSFSTDSLLYGGR</sequence>
<dbReference type="GO" id="GO:0005524">
    <property type="term" value="F:ATP binding"/>
    <property type="evidence" value="ECO:0007669"/>
    <property type="project" value="UniProtKB-UniRule"/>
</dbReference>
<comment type="similarity">
    <text evidence="3">In the C-terminal section; belongs to the protein kinase superfamily. Ser/Thr protein kinase family.</text>
</comment>
<keyword evidence="25" id="KW-1185">Reference proteome</keyword>
<keyword evidence="17" id="KW-0325">Glycoprotein</keyword>
<dbReference type="FunFam" id="1.10.510.10:FF:000517">
    <property type="entry name" value="Putative receptor kinase Lecrk"/>
    <property type="match status" value="1"/>
</dbReference>
<comment type="catalytic activity">
    <reaction evidence="18">
        <text>L-threonyl-[protein] + ATP = O-phospho-L-threonyl-[protein] + ADP + H(+)</text>
        <dbReference type="Rhea" id="RHEA:46608"/>
        <dbReference type="Rhea" id="RHEA-COMP:11060"/>
        <dbReference type="Rhea" id="RHEA-COMP:11605"/>
        <dbReference type="ChEBI" id="CHEBI:15378"/>
        <dbReference type="ChEBI" id="CHEBI:30013"/>
        <dbReference type="ChEBI" id="CHEBI:30616"/>
        <dbReference type="ChEBI" id="CHEBI:61977"/>
        <dbReference type="ChEBI" id="CHEBI:456216"/>
        <dbReference type="EC" id="2.7.11.1"/>
    </reaction>
    <physiologicalReaction direction="left-to-right" evidence="18">
        <dbReference type="Rhea" id="RHEA:46609"/>
    </physiologicalReaction>
</comment>
<dbReference type="InterPro" id="IPR011009">
    <property type="entry name" value="Kinase-like_dom_sf"/>
</dbReference>
<evidence type="ECO:0000256" key="5">
    <source>
        <dbReference type="ARBA" id="ARBA00022475"/>
    </source>
</evidence>
<dbReference type="InterPro" id="IPR013320">
    <property type="entry name" value="ConA-like_dom_sf"/>
</dbReference>
<evidence type="ECO:0000256" key="6">
    <source>
        <dbReference type="ARBA" id="ARBA00022527"/>
    </source>
</evidence>
<evidence type="ECO:0000256" key="12">
    <source>
        <dbReference type="ARBA" id="ARBA00022777"/>
    </source>
</evidence>
<feature type="chain" id="PRO_5033009489" description="non-specific serine/threonine protein kinase" evidence="22">
    <location>
        <begin position="18"/>
        <end position="656"/>
    </location>
</feature>
<dbReference type="GO" id="GO:1901001">
    <property type="term" value="P:negative regulation of response to salt stress"/>
    <property type="evidence" value="ECO:0007669"/>
    <property type="project" value="UniProtKB-ARBA"/>
</dbReference>
<evidence type="ECO:0000256" key="4">
    <source>
        <dbReference type="ARBA" id="ARBA00012513"/>
    </source>
</evidence>
<dbReference type="InterPro" id="IPR017441">
    <property type="entry name" value="Protein_kinase_ATP_BS"/>
</dbReference>
<evidence type="ECO:0000256" key="21">
    <source>
        <dbReference type="SAM" id="Phobius"/>
    </source>
</evidence>
<proteinExistence type="inferred from homology"/>
<keyword evidence="10" id="KW-0430">Lectin</keyword>
<evidence type="ECO:0000256" key="19">
    <source>
        <dbReference type="ARBA" id="ARBA00048977"/>
    </source>
</evidence>
<evidence type="ECO:0000256" key="7">
    <source>
        <dbReference type="ARBA" id="ARBA00022679"/>
    </source>
</evidence>
<evidence type="ECO:0000256" key="3">
    <source>
        <dbReference type="ARBA" id="ARBA00010217"/>
    </source>
</evidence>
<dbReference type="EC" id="2.7.11.1" evidence="4"/>
<dbReference type="Gene3D" id="2.60.120.200">
    <property type="match status" value="1"/>
</dbReference>
<dbReference type="AlphaFoldDB" id="A0A843TMD8"/>
<dbReference type="PANTHER" id="PTHR27007">
    <property type="match status" value="1"/>
</dbReference>
<dbReference type="GO" id="GO:0030246">
    <property type="term" value="F:carbohydrate binding"/>
    <property type="evidence" value="ECO:0007669"/>
    <property type="project" value="UniProtKB-KW"/>
</dbReference>
<keyword evidence="7" id="KW-0808">Transferase</keyword>
<dbReference type="Gene3D" id="3.30.200.20">
    <property type="entry name" value="Phosphorylase Kinase, domain 1"/>
    <property type="match status" value="1"/>
</dbReference>
<keyword evidence="6" id="KW-0723">Serine/threonine-protein kinase</keyword>
<feature type="domain" description="Protein kinase" evidence="23">
    <location>
        <begin position="338"/>
        <end position="617"/>
    </location>
</feature>
<accession>A0A843TMD8</accession>
<reference evidence="24" key="1">
    <citation type="submission" date="2017-07" db="EMBL/GenBank/DDBJ databases">
        <title>Taro Niue Genome Assembly and Annotation.</title>
        <authorList>
            <person name="Atibalentja N."/>
            <person name="Keating K."/>
            <person name="Fields C.J."/>
        </authorList>
    </citation>
    <scope>NUCLEOTIDE SEQUENCE</scope>
    <source>
        <strain evidence="24">Niue_2</strain>
        <tissue evidence="24">Leaf</tissue>
    </source>
</reference>
<protein>
    <recommendedName>
        <fullName evidence="4">non-specific serine/threonine protein kinase</fullName>
        <ecNumber evidence="4">2.7.11.1</ecNumber>
    </recommendedName>
</protein>
<dbReference type="InterPro" id="IPR019825">
    <property type="entry name" value="Lectin_legB_Mn/Ca_BS"/>
</dbReference>
<dbReference type="InterPro" id="IPR000719">
    <property type="entry name" value="Prot_kinase_dom"/>
</dbReference>
<dbReference type="Pfam" id="PF00069">
    <property type="entry name" value="Pkinase"/>
    <property type="match status" value="1"/>
</dbReference>
<feature type="transmembrane region" description="Helical" evidence="21">
    <location>
        <begin position="281"/>
        <end position="305"/>
    </location>
</feature>
<comment type="catalytic activity">
    <reaction evidence="19">
        <text>L-seryl-[protein] + ATP = O-phospho-L-seryl-[protein] + ADP + H(+)</text>
        <dbReference type="Rhea" id="RHEA:17989"/>
        <dbReference type="Rhea" id="RHEA-COMP:9863"/>
        <dbReference type="Rhea" id="RHEA-COMP:11604"/>
        <dbReference type="ChEBI" id="CHEBI:15378"/>
        <dbReference type="ChEBI" id="CHEBI:29999"/>
        <dbReference type="ChEBI" id="CHEBI:30616"/>
        <dbReference type="ChEBI" id="CHEBI:83421"/>
        <dbReference type="ChEBI" id="CHEBI:456216"/>
        <dbReference type="EC" id="2.7.11.1"/>
    </reaction>
    <physiologicalReaction direction="left-to-right" evidence="19">
        <dbReference type="Rhea" id="RHEA:17990"/>
    </physiologicalReaction>
</comment>
<dbReference type="OrthoDB" id="543442at2759"/>
<organism evidence="24 25">
    <name type="scientific">Colocasia esculenta</name>
    <name type="common">Wild taro</name>
    <name type="synonym">Arum esculentum</name>
    <dbReference type="NCBI Taxonomy" id="4460"/>
    <lineage>
        <taxon>Eukaryota</taxon>
        <taxon>Viridiplantae</taxon>
        <taxon>Streptophyta</taxon>
        <taxon>Embryophyta</taxon>
        <taxon>Tracheophyta</taxon>
        <taxon>Spermatophyta</taxon>
        <taxon>Magnoliopsida</taxon>
        <taxon>Liliopsida</taxon>
        <taxon>Araceae</taxon>
        <taxon>Aroideae</taxon>
        <taxon>Colocasieae</taxon>
        <taxon>Colocasia</taxon>
    </lineage>
</organism>
<evidence type="ECO:0000256" key="2">
    <source>
        <dbReference type="ARBA" id="ARBA00008536"/>
    </source>
</evidence>
<keyword evidence="14 21" id="KW-1133">Transmembrane helix</keyword>
<feature type="signal peptide" evidence="22">
    <location>
        <begin position="1"/>
        <end position="17"/>
    </location>
</feature>
<feature type="binding site" evidence="20">
    <location>
        <position position="368"/>
    </location>
    <ligand>
        <name>ATP</name>
        <dbReference type="ChEBI" id="CHEBI:30616"/>
    </ligand>
</feature>
<dbReference type="FunFam" id="2.60.120.200:FF:000051">
    <property type="entry name" value="L-type lectin-domain containing receptor kinase V.9"/>
    <property type="match status" value="1"/>
</dbReference>
<keyword evidence="8 21" id="KW-0812">Transmembrane</keyword>
<keyword evidence="13 20" id="KW-0067">ATP-binding</keyword>